<dbReference type="SUPFAM" id="SSF53098">
    <property type="entry name" value="Ribonuclease H-like"/>
    <property type="match status" value="1"/>
</dbReference>
<evidence type="ECO:0000259" key="16">
    <source>
        <dbReference type="PROSITE" id="PS50013"/>
    </source>
</evidence>
<dbReference type="InterPro" id="IPR036397">
    <property type="entry name" value="RNaseH_sf"/>
</dbReference>
<feature type="region of interest" description="Disordered" evidence="14">
    <location>
        <begin position="1048"/>
        <end position="1069"/>
    </location>
</feature>
<dbReference type="SUPFAM" id="SSF54160">
    <property type="entry name" value="Chromo domain-like"/>
    <property type="match status" value="1"/>
</dbReference>
<dbReference type="Gene3D" id="3.10.20.370">
    <property type="match status" value="1"/>
</dbReference>
<organism evidence="20 21">
    <name type="scientific">Ranitomeya imitator</name>
    <name type="common">mimic poison frog</name>
    <dbReference type="NCBI Taxonomy" id="111125"/>
    <lineage>
        <taxon>Eukaryota</taxon>
        <taxon>Metazoa</taxon>
        <taxon>Chordata</taxon>
        <taxon>Craniata</taxon>
        <taxon>Vertebrata</taxon>
        <taxon>Euteleostomi</taxon>
        <taxon>Amphibia</taxon>
        <taxon>Batrachia</taxon>
        <taxon>Anura</taxon>
        <taxon>Neobatrachia</taxon>
        <taxon>Hyloidea</taxon>
        <taxon>Dendrobatidae</taxon>
        <taxon>Dendrobatinae</taxon>
        <taxon>Ranitomeya</taxon>
    </lineage>
</organism>
<evidence type="ECO:0000256" key="14">
    <source>
        <dbReference type="SAM" id="MobiDB-lite"/>
    </source>
</evidence>
<evidence type="ECO:0000313" key="20">
    <source>
        <dbReference type="EMBL" id="CAJ0920513.1"/>
    </source>
</evidence>
<evidence type="ECO:0000259" key="17">
    <source>
        <dbReference type="PROSITE" id="PS50158"/>
    </source>
</evidence>
<evidence type="ECO:0000256" key="3">
    <source>
        <dbReference type="ARBA" id="ARBA00022679"/>
    </source>
</evidence>
<evidence type="ECO:0000259" key="15">
    <source>
        <dbReference type="PROSITE" id="PS50011"/>
    </source>
</evidence>
<reference evidence="20" key="1">
    <citation type="submission" date="2023-07" db="EMBL/GenBank/DDBJ databases">
        <authorList>
            <person name="Stuckert A."/>
        </authorList>
    </citation>
    <scope>NUCLEOTIDE SEQUENCE</scope>
</reference>
<feature type="region of interest" description="Disordered" evidence="14">
    <location>
        <begin position="988"/>
        <end position="1015"/>
    </location>
</feature>
<feature type="non-terminal residue" evidence="20">
    <location>
        <position position="1478"/>
    </location>
</feature>
<dbReference type="InterPro" id="IPR056924">
    <property type="entry name" value="SH3_Tf2-1"/>
</dbReference>
<dbReference type="SUPFAM" id="SSF56672">
    <property type="entry name" value="DNA/RNA polymerases"/>
    <property type="match status" value="1"/>
</dbReference>
<name>A0ABN9KT58_9NEOB</name>
<evidence type="ECO:0000256" key="10">
    <source>
        <dbReference type="ARBA" id="ARBA00022840"/>
    </source>
</evidence>
<keyword evidence="4" id="KW-0548">Nucleotidyltransferase</keyword>
<keyword evidence="6 13" id="KW-0547">Nucleotide-binding</keyword>
<evidence type="ECO:0000256" key="6">
    <source>
        <dbReference type="ARBA" id="ARBA00022741"/>
    </source>
</evidence>
<dbReference type="Gene3D" id="3.10.20.90">
    <property type="entry name" value="Phosphatidylinositol 3-kinase Catalytic Subunit, Chain A, domain 1"/>
    <property type="match status" value="1"/>
</dbReference>
<keyword evidence="7" id="KW-0255">Endonuclease</keyword>
<evidence type="ECO:0000313" key="21">
    <source>
        <dbReference type="Proteomes" id="UP001176940"/>
    </source>
</evidence>
<evidence type="ECO:0000256" key="12">
    <source>
        <dbReference type="PROSITE-ProRule" id="PRU00047"/>
    </source>
</evidence>
<keyword evidence="12" id="KW-0862">Zinc</keyword>
<dbReference type="InterPro" id="IPR000719">
    <property type="entry name" value="Prot_kinase_dom"/>
</dbReference>
<dbReference type="Pfam" id="PF17917">
    <property type="entry name" value="RT_RNaseH"/>
    <property type="match status" value="1"/>
</dbReference>
<feature type="domain" description="PB1" evidence="19">
    <location>
        <begin position="879"/>
        <end position="958"/>
    </location>
</feature>
<dbReference type="InterPro" id="IPR017441">
    <property type="entry name" value="Protein_kinase_ATP_BS"/>
</dbReference>
<dbReference type="InterPro" id="IPR053793">
    <property type="entry name" value="PB1-like"/>
</dbReference>
<evidence type="ECO:0000256" key="4">
    <source>
        <dbReference type="ARBA" id="ARBA00022695"/>
    </source>
</evidence>
<keyword evidence="12" id="KW-0479">Metal-binding</keyword>
<evidence type="ECO:0000256" key="5">
    <source>
        <dbReference type="ARBA" id="ARBA00022722"/>
    </source>
</evidence>
<dbReference type="InterPro" id="IPR036875">
    <property type="entry name" value="Znf_CCHC_sf"/>
</dbReference>
<dbReference type="Gene3D" id="3.30.70.270">
    <property type="match status" value="1"/>
</dbReference>
<dbReference type="Pfam" id="PF24626">
    <property type="entry name" value="SH3_Tf2-1"/>
    <property type="match status" value="1"/>
</dbReference>
<comment type="caution">
    <text evidence="20">The sequence shown here is derived from an EMBL/GenBank/DDBJ whole genome shotgun (WGS) entry which is preliminary data.</text>
</comment>
<dbReference type="Gene3D" id="3.30.420.10">
    <property type="entry name" value="Ribonuclease H-like superfamily/Ribonuclease H"/>
    <property type="match status" value="1"/>
</dbReference>
<dbReference type="PANTHER" id="PTHR11584">
    <property type="entry name" value="SERINE/THREONINE PROTEIN KINASE"/>
    <property type="match status" value="1"/>
</dbReference>
<keyword evidence="21" id="KW-1185">Reference proteome</keyword>
<dbReference type="Pfam" id="PF00069">
    <property type="entry name" value="Pkinase"/>
    <property type="match status" value="1"/>
</dbReference>
<gene>
    <name evidence="20" type="ORF">RIMI_LOCUS1291053</name>
</gene>
<evidence type="ECO:0000256" key="13">
    <source>
        <dbReference type="PROSITE-ProRule" id="PRU10141"/>
    </source>
</evidence>
<dbReference type="SMART" id="SM00220">
    <property type="entry name" value="S_TKc"/>
    <property type="match status" value="1"/>
</dbReference>
<evidence type="ECO:0000256" key="1">
    <source>
        <dbReference type="ARBA" id="ARBA00004123"/>
    </source>
</evidence>
<dbReference type="InterPro" id="IPR011009">
    <property type="entry name" value="Kinase-like_dom_sf"/>
</dbReference>
<dbReference type="SMART" id="SM00666">
    <property type="entry name" value="PB1"/>
    <property type="match status" value="1"/>
</dbReference>
<dbReference type="InterPro" id="IPR034879">
    <property type="entry name" value="PB1_MEKK2/3"/>
</dbReference>
<keyword evidence="5" id="KW-0540">Nuclease</keyword>
<evidence type="ECO:0000256" key="11">
    <source>
        <dbReference type="ARBA" id="ARBA00022918"/>
    </source>
</evidence>
<evidence type="ECO:0008006" key="22">
    <source>
        <dbReference type="Google" id="ProtNLM"/>
    </source>
</evidence>
<dbReference type="InterPro" id="IPR043128">
    <property type="entry name" value="Rev_trsase/Diguanyl_cyclase"/>
</dbReference>
<feature type="domain" description="Chromo" evidence="16">
    <location>
        <begin position="779"/>
        <end position="826"/>
    </location>
</feature>
<dbReference type="PROSITE" id="PS50994">
    <property type="entry name" value="INTEGRASE"/>
    <property type="match status" value="1"/>
</dbReference>
<dbReference type="Pfam" id="PF00564">
    <property type="entry name" value="PB1"/>
    <property type="match status" value="1"/>
</dbReference>
<accession>A0ABN9KT58</accession>
<dbReference type="Proteomes" id="UP001176940">
    <property type="component" value="Unassembled WGS sequence"/>
</dbReference>
<evidence type="ECO:0000256" key="7">
    <source>
        <dbReference type="ARBA" id="ARBA00022759"/>
    </source>
</evidence>
<feature type="domain" description="Integrase catalytic" evidence="18">
    <location>
        <begin position="481"/>
        <end position="639"/>
    </location>
</feature>
<dbReference type="Pfam" id="PF00385">
    <property type="entry name" value="Chromo"/>
    <property type="match status" value="1"/>
</dbReference>
<feature type="binding site" evidence="13">
    <location>
        <position position="1209"/>
    </location>
    <ligand>
        <name>ATP</name>
        <dbReference type="ChEBI" id="CHEBI:30616"/>
    </ligand>
</feature>
<dbReference type="PROSITE" id="PS00107">
    <property type="entry name" value="PROTEIN_KINASE_ATP"/>
    <property type="match status" value="1"/>
</dbReference>
<dbReference type="Gene3D" id="1.10.510.10">
    <property type="entry name" value="Transferase(Phosphotransferase) domain 1"/>
    <property type="match status" value="1"/>
</dbReference>
<dbReference type="PROSITE" id="PS50158">
    <property type="entry name" value="ZF_CCHC"/>
    <property type="match status" value="1"/>
</dbReference>
<dbReference type="SUPFAM" id="SSF57756">
    <property type="entry name" value="Retrovirus zinc finger-like domains"/>
    <property type="match status" value="1"/>
</dbReference>
<dbReference type="InterPro" id="IPR012337">
    <property type="entry name" value="RNaseH-like_sf"/>
</dbReference>
<protein>
    <recommendedName>
        <fullName evidence="22">Mitogen-activated protein kinase kinase kinase</fullName>
    </recommendedName>
</protein>
<dbReference type="PANTHER" id="PTHR11584:SF392">
    <property type="entry name" value="MITOGEN-ACTIVATED PROTEIN KINASE KINASE KINASE 3"/>
    <property type="match status" value="1"/>
</dbReference>
<dbReference type="CDD" id="cd06653">
    <property type="entry name" value="STKc_MEKK3_like_u1"/>
    <property type="match status" value="1"/>
</dbReference>
<keyword evidence="2" id="KW-0723">Serine/threonine-protein kinase</keyword>
<dbReference type="Gene3D" id="2.40.50.40">
    <property type="match status" value="1"/>
</dbReference>
<keyword evidence="10 13" id="KW-0067">ATP-binding</keyword>
<dbReference type="PROSITE" id="PS51745">
    <property type="entry name" value="PB1"/>
    <property type="match status" value="1"/>
</dbReference>
<evidence type="ECO:0000259" key="18">
    <source>
        <dbReference type="PROSITE" id="PS50994"/>
    </source>
</evidence>
<dbReference type="InterPro" id="IPR041373">
    <property type="entry name" value="RT_RNaseH"/>
</dbReference>
<dbReference type="InterPro" id="IPR000953">
    <property type="entry name" value="Chromo/chromo_shadow_dom"/>
</dbReference>
<dbReference type="CDD" id="cd00303">
    <property type="entry name" value="retropepsin_like"/>
    <property type="match status" value="1"/>
</dbReference>
<feature type="domain" description="CCHC-type" evidence="17">
    <location>
        <begin position="191"/>
        <end position="206"/>
    </location>
</feature>
<evidence type="ECO:0000256" key="9">
    <source>
        <dbReference type="ARBA" id="ARBA00022801"/>
    </source>
</evidence>
<keyword evidence="11" id="KW-0695">RNA-directed DNA polymerase</keyword>
<evidence type="ECO:0000259" key="19">
    <source>
        <dbReference type="PROSITE" id="PS51745"/>
    </source>
</evidence>
<dbReference type="SMART" id="SM00298">
    <property type="entry name" value="CHROMO"/>
    <property type="match status" value="1"/>
</dbReference>
<keyword evidence="8" id="KW-0418">Kinase</keyword>
<sequence length="1478" mass="166353">MQACECEKNIAQHSDHASLGFLGCVLWVDVLLEDEMTTHLKILDGGAEVLGQNLQEILHCVALGLLYDEPNSVDQAEKILLALCQGQDEAEVYCQKFRKWSVLTQWNECALAAIFRKGLSEALKDVMVGFPTPAGLNESMSLAIEIDRHLRERKAVHHLAVFSEHRPEPMQCDRTLTRAERQEHRRRNGLCFYCGDSTHAISDCPKRTKRFARSATIGTVQSKFLLSVTLICSLSSYSVMAFVDSGAALNLMDLEFARRCGFFLEPLQYPIPLRGIDATPLAKNKPQYWTQLTMCMAPAHQEDIRFLMDPVKVQAIYDWTQPTSVKSLQKFLGFANFYRRFIANFSSVAEPLTDLTKKGADVVNWSSAAVEAFQELKRRFSSAPVLCQPDVSLPFQVEVDSSEIGAGVVLSQRSSDGSVMKPCAFFSRKFSPAERNYDVGNRELLAMKWAFEEWRHWLEGAKHRVVVLTDHKNLTYLESAKRLNPRQARWSLFFSRFDFVVSYLPGSKNVKADALSRSFVPDSPGVPEPAGILKEGHVVRLHGIPENIVSDRGSQFVSRFWRSFCARMGIDLSFSPAFHPQTNGQTERTNQTLETYLRCFVSADQDDWVSFLPLAEFALNNRASSATLVLPFFFNSGFHPHFSSGQVEPLVCPGVDTVVDRLHQIWTHVVDNLTLSQEKAQRFANRRRCVGPRLRVGDLVWLSSRYVPMKVSSPKFKPRFIGPYKISEVLNPVSFRLALPASFAIHNVFHRSLLRRYVAPMVPSVDPPAPVLVEGELEYVVENILDSRISRRKLQYLVKWKGYGQEDNSWVVASDVHAADLVRAFHLARPDRPGGSGEGSVTPPQGGGTVVNSVIELPPVVMNGTSASSVHGLPLVAQDARIKFEYNGEKRIIEFRRPVKLKDVLQKVTDVFGQTLDLHYANNELIVPLKYQDDLDKAIEHMDMNPSHKSLKILAKAPIKSIHHHDMKLSRSMGDILGSLYKDAGKARKRSTGSLHTGRSSPPPGSVPDEQQQIARQKSITSINSEGEFIPEVLDPFISPNGSLSSSCQSLDQSLDSPAFSTPVPGRKGQLKDSIDCLDFEIPLYERFGKGGTFPRQFHFSQSRKDYSDGRRTFPRSYGSPDHQFQFGSNSRKRSMKGDGLMQFDDYWNVRWTNSEQNLPFLHSSQTDLCNKSPQAPENWRLGKLLGRGAFGEVYLCYDVDTGRELAVKQVPFDPDSQETSKEVNALECEIQLLKIHRHERIVQYYGCLRDPTEKKLSIFVEYMPGGSIKDQLKAYGALTENVTRRYTRQILQGVSYLHSNMIVHRDIKGANILRDSAGNVKLGDFGASKRIQTICMSGTGIKSVTGTPYWMSPEVISGEGYGRKADVWSVACTVVEMLTEKPPWAEYEAMAAIFKIATQPTKPKLPDSVSDSCRDFMKQIFVEEKRRPTAEELLRHPFNVSEMKDCEMYREALKDVHVSSTCIPQEAKQISSGKIHF</sequence>
<dbReference type="InterPro" id="IPR043502">
    <property type="entry name" value="DNA/RNA_pol_sf"/>
</dbReference>
<dbReference type="CDD" id="cd06405">
    <property type="entry name" value="PB1_Mekk2_3"/>
    <property type="match status" value="1"/>
</dbReference>
<dbReference type="InterPro" id="IPR023780">
    <property type="entry name" value="Chromo_domain"/>
</dbReference>
<dbReference type="SUPFAM" id="SSF56112">
    <property type="entry name" value="Protein kinase-like (PK-like)"/>
    <property type="match status" value="1"/>
</dbReference>
<dbReference type="InterPro" id="IPR000270">
    <property type="entry name" value="PB1_dom"/>
</dbReference>
<dbReference type="InterPro" id="IPR001584">
    <property type="entry name" value="Integrase_cat-core"/>
</dbReference>
<feature type="compositionally biased region" description="Low complexity" evidence="14">
    <location>
        <begin position="1048"/>
        <end position="1057"/>
    </location>
</feature>
<evidence type="ECO:0000256" key="8">
    <source>
        <dbReference type="ARBA" id="ARBA00022777"/>
    </source>
</evidence>
<dbReference type="EMBL" id="CAUEEQ010001669">
    <property type="protein sequence ID" value="CAJ0920513.1"/>
    <property type="molecule type" value="Genomic_DNA"/>
</dbReference>
<proteinExistence type="predicted"/>
<keyword evidence="9" id="KW-0378">Hydrolase</keyword>
<dbReference type="CDD" id="cd09274">
    <property type="entry name" value="RNase_HI_RT_Ty3"/>
    <property type="match status" value="1"/>
</dbReference>
<dbReference type="SUPFAM" id="SSF54277">
    <property type="entry name" value="CAD &amp; PB1 domains"/>
    <property type="match status" value="1"/>
</dbReference>
<dbReference type="InterPro" id="IPR016197">
    <property type="entry name" value="Chromo-like_dom_sf"/>
</dbReference>
<keyword evidence="3" id="KW-0808">Transferase</keyword>
<evidence type="ECO:0000256" key="2">
    <source>
        <dbReference type="ARBA" id="ARBA00022527"/>
    </source>
</evidence>
<feature type="domain" description="Protein kinase" evidence="15">
    <location>
        <begin position="1180"/>
        <end position="1440"/>
    </location>
</feature>
<keyword evidence="12" id="KW-0863">Zinc-finger</keyword>
<comment type="subcellular location">
    <subcellularLocation>
        <location evidence="1">Nucleus</location>
    </subcellularLocation>
</comment>
<dbReference type="PROSITE" id="PS50011">
    <property type="entry name" value="PROTEIN_KINASE_DOM"/>
    <property type="match status" value="1"/>
</dbReference>
<dbReference type="PROSITE" id="PS50013">
    <property type="entry name" value="CHROMO_2"/>
    <property type="match status" value="1"/>
</dbReference>
<dbReference type="InterPro" id="IPR001878">
    <property type="entry name" value="Znf_CCHC"/>
</dbReference>